<sequence>MRNQKLVQYLSWTATVMSIMMYISYVPQIINNLSGAKGNPIQPLVAGINCTLWVIYGLIKEKRDLPLAAANFPGIIFGIITFWTAL</sequence>
<proteinExistence type="predicted"/>
<dbReference type="RefSeq" id="WP_004903626.1">
    <property type="nucleotide sequence ID" value="NZ_BJJW01000002.1"/>
</dbReference>
<dbReference type="InterPro" id="IPR004316">
    <property type="entry name" value="SWEET_rpt"/>
</dbReference>
<dbReference type="GO" id="GO:0016020">
    <property type="term" value="C:membrane"/>
    <property type="evidence" value="ECO:0007669"/>
    <property type="project" value="InterPro"/>
</dbReference>
<dbReference type="Proteomes" id="UP000323274">
    <property type="component" value="Unassembled WGS sequence"/>
</dbReference>
<name>A0A5A5TY71_LEUCI</name>
<protein>
    <submittedName>
        <fullName evidence="1">Membrane protein</fullName>
    </submittedName>
</protein>
<dbReference type="GeneID" id="61101946"/>
<organism evidence="1 2">
    <name type="scientific">Leuconostoc citreum</name>
    <dbReference type="NCBI Taxonomy" id="33964"/>
    <lineage>
        <taxon>Bacteria</taxon>
        <taxon>Bacillati</taxon>
        <taxon>Bacillota</taxon>
        <taxon>Bacilli</taxon>
        <taxon>Lactobacillales</taxon>
        <taxon>Lactobacillaceae</taxon>
        <taxon>Leuconostoc</taxon>
    </lineage>
</organism>
<dbReference type="Pfam" id="PF03083">
    <property type="entry name" value="MtN3_slv"/>
    <property type="match status" value="1"/>
</dbReference>
<dbReference type="OMA" id="TLWVAYG"/>
<reference evidence="1 2" key="1">
    <citation type="submission" date="2019-04" db="EMBL/GenBank/DDBJ databases">
        <title>A pseudo-fructophilic Leuconostoc citreum strain F192-5 isolated from peel of satsuma mandarin: the first report for isolation and characterization of strain-dependent fructophilic-like characteristics.</title>
        <authorList>
            <person name="Maeno S."/>
            <person name="Tanizawa Y."/>
            <person name="Kajikawa A."/>
            <person name="Kanesaki Y."/>
            <person name="Kubota E."/>
            <person name="Arita M."/>
            <person name="Leon D."/>
            <person name="Endo A."/>
        </authorList>
    </citation>
    <scope>NUCLEOTIDE SEQUENCE [LARGE SCALE GENOMIC DNA]</scope>
    <source>
        <strain evidence="1 2">F192-5</strain>
    </source>
</reference>
<dbReference type="EMBL" id="BJJW01000002">
    <property type="protein sequence ID" value="GDZ83108.1"/>
    <property type="molecule type" value="Genomic_DNA"/>
</dbReference>
<comment type="caution">
    <text evidence="1">The sequence shown here is derived from an EMBL/GenBank/DDBJ whole genome shotgun (WGS) entry which is preliminary data.</text>
</comment>
<gene>
    <name evidence="1" type="primary">ygbF_1</name>
    <name evidence="1" type="ORF">LCIT_03500</name>
</gene>
<evidence type="ECO:0000313" key="2">
    <source>
        <dbReference type="Proteomes" id="UP000323274"/>
    </source>
</evidence>
<accession>A0A5A5TY71</accession>
<dbReference type="AlphaFoldDB" id="A0A5A5TY71"/>
<evidence type="ECO:0000313" key="1">
    <source>
        <dbReference type="EMBL" id="GDZ83108.1"/>
    </source>
</evidence>
<dbReference type="Gene3D" id="1.20.1280.290">
    <property type="match status" value="1"/>
</dbReference>